<sequence length="794" mass="88172">MKVESIRKNGFILLAIVVSMFIFLGICTTARASEQVGELAESDKGVSTSCNIQAPSFSLPTIDGETITESTYASKTQLLVFYRGDGSCGNSNSIFSSIASSYWISNKNIQVIAIEADGASKETVTSFKNSKAPNDNNIVWAYNGYRYMWNYIPGGRLTYAVCAIVKDGMEVEYWDKCDDAETCAEYLRKYVDIGPDSSLGTVLVSGTYCGSMARSMFNSVNGFRTKSNVWQWNSDNSTKTYFNTSGTTSLQPLQYDYDLEKAAMERAKELAVMYSHTRPNGRSKGSITRRNGGENIAYGYRTADSVLEAWIEEDDPYEYQGHRRNMLDSRHTTIGIGCFYTNGTYYWVQEFGNVNGGPTSTSVNDNKVVETVEYSSNMVDISKCYMTLSFDGNGGASALNFDTYYYGKPLEELFYSTRKGYKLDGWYTDPVGGTKIVESTVVDLIGDMTVYAHWVPKPTAVVTKAPVANNLTYNRGFQQLVTAGEASGGTLKYASGWDSTTEPSEYYYSENIPTECYAGTYYVWYKVFGNDDYEDSDAVCIAVNIQEPVDPVVGFVTRMYQVALGREPDEDGLNNWVNQLRSGAKNGADIAQGFYLSPEMINKGLSNDDYVELAYTGIMGRGSDEGGKRDWVEALQCGVTYNAIVKGFVGSQEFISLCESYEIYPGEVQVTENRDKNVGITKFVSRLYTEVLGRGFDEAGLNDWTGQINANPSKENILNISTNGFLHSQEFANRGLSNEDYVRVMYNTYLGRQPDEAGFNDWVSQLNNGRSRDDIASGFANSQEFANILAQYGL</sequence>
<dbReference type="Gene3D" id="3.40.30.10">
    <property type="entry name" value="Glutaredoxin"/>
    <property type="match status" value="1"/>
</dbReference>
<dbReference type="CDD" id="cd05379">
    <property type="entry name" value="CAP_bacterial"/>
    <property type="match status" value="1"/>
</dbReference>
<comment type="subcellular location">
    <subcellularLocation>
        <location evidence="1">Cell envelope</location>
    </subcellularLocation>
</comment>
<dbReference type="InterPro" id="IPR013378">
    <property type="entry name" value="InlB-like_B-rpt"/>
</dbReference>
<proteinExistence type="predicted"/>
<evidence type="ECO:0000259" key="3">
    <source>
        <dbReference type="Pfam" id="PF13946"/>
    </source>
</evidence>
<dbReference type="Pfam" id="PF00188">
    <property type="entry name" value="CAP"/>
    <property type="match status" value="1"/>
</dbReference>
<feature type="domain" description="SCP" evidence="2">
    <location>
        <begin position="218"/>
        <end position="351"/>
    </location>
</feature>
<dbReference type="InterPro" id="IPR038255">
    <property type="entry name" value="PBS_linker_sf"/>
</dbReference>
<evidence type="ECO:0000259" key="2">
    <source>
        <dbReference type="Pfam" id="PF00188"/>
    </source>
</evidence>
<accession>A0A1I5WQU5</accession>
<dbReference type="GO" id="GO:0030313">
    <property type="term" value="C:cell envelope"/>
    <property type="evidence" value="ECO:0007669"/>
    <property type="project" value="UniProtKB-SubCell"/>
</dbReference>
<feature type="domain" description="DUF4214" evidence="3">
    <location>
        <begin position="555"/>
        <end position="603"/>
    </location>
</feature>
<dbReference type="InterPro" id="IPR035940">
    <property type="entry name" value="CAP_sf"/>
</dbReference>
<gene>
    <name evidence="4" type="ORF">SAMN04487928_12457</name>
</gene>
<dbReference type="InterPro" id="IPR036249">
    <property type="entry name" value="Thioredoxin-like_sf"/>
</dbReference>
<dbReference type="Pfam" id="PF09479">
    <property type="entry name" value="Flg_new"/>
    <property type="match status" value="1"/>
</dbReference>
<evidence type="ECO:0000313" key="5">
    <source>
        <dbReference type="Proteomes" id="UP000182624"/>
    </source>
</evidence>
<dbReference type="PANTHER" id="PTHR31157">
    <property type="entry name" value="SCP DOMAIN-CONTAINING PROTEIN"/>
    <property type="match status" value="1"/>
</dbReference>
<name>A0A1I5WQU5_9FIRM</name>
<protein>
    <submittedName>
        <fullName evidence="4">Listeria/Bacterioides repeat-containing protein</fullName>
    </submittedName>
</protein>
<dbReference type="EMBL" id="FOXO01000024">
    <property type="protein sequence ID" value="SFQ22175.1"/>
    <property type="molecule type" value="Genomic_DNA"/>
</dbReference>
<dbReference type="Gene3D" id="1.10.3130.20">
    <property type="entry name" value="Phycobilisome linker domain"/>
    <property type="match status" value="2"/>
</dbReference>
<dbReference type="InterPro" id="IPR042229">
    <property type="entry name" value="Listeria/Bacterioides_rpt_sf"/>
</dbReference>
<dbReference type="NCBIfam" id="TIGR02543">
    <property type="entry name" value="List_Bact_rpt"/>
    <property type="match status" value="1"/>
</dbReference>
<dbReference type="AlphaFoldDB" id="A0A1I5WQU5"/>
<feature type="domain" description="DUF4214" evidence="3">
    <location>
        <begin position="604"/>
        <end position="657"/>
    </location>
</feature>
<dbReference type="Pfam" id="PF13946">
    <property type="entry name" value="DUF4214"/>
    <property type="match status" value="3"/>
</dbReference>
<evidence type="ECO:0000313" key="4">
    <source>
        <dbReference type="EMBL" id="SFQ22175.1"/>
    </source>
</evidence>
<evidence type="ECO:0000256" key="1">
    <source>
        <dbReference type="ARBA" id="ARBA00004196"/>
    </source>
</evidence>
<dbReference type="SUPFAM" id="SSF52833">
    <property type="entry name" value="Thioredoxin-like"/>
    <property type="match status" value="1"/>
</dbReference>
<organism evidence="4 5">
    <name type="scientific">Butyrivibrio proteoclasticus</name>
    <dbReference type="NCBI Taxonomy" id="43305"/>
    <lineage>
        <taxon>Bacteria</taxon>
        <taxon>Bacillati</taxon>
        <taxon>Bacillota</taxon>
        <taxon>Clostridia</taxon>
        <taxon>Lachnospirales</taxon>
        <taxon>Lachnospiraceae</taxon>
        <taxon>Butyrivibrio</taxon>
    </lineage>
</organism>
<dbReference type="PANTHER" id="PTHR31157:SF1">
    <property type="entry name" value="SCP DOMAIN-CONTAINING PROTEIN"/>
    <property type="match status" value="1"/>
</dbReference>
<dbReference type="InterPro" id="IPR014044">
    <property type="entry name" value="CAP_dom"/>
</dbReference>
<dbReference type="Gene3D" id="3.40.33.10">
    <property type="entry name" value="CAP"/>
    <property type="match status" value="1"/>
</dbReference>
<keyword evidence="5" id="KW-1185">Reference proteome</keyword>
<dbReference type="Gene3D" id="2.60.40.4270">
    <property type="entry name" value="Listeria-Bacteroides repeat domain"/>
    <property type="match status" value="1"/>
</dbReference>
<dbReference type="InterPro" id="IPR025282">
    <property type="entry name" value="DUF4214"/>
</dbReference>
<dbReference type="RefSeq" id="WP_074890335.1">
    <property type="nucleotide sequence ID" value="NZ_FOXO01000024.1"/>
</dbReference>
<dbReference type="Proteomes" id="UP000182624">
    <property type="component" value="Unassembled WGS sequence"/>
</dbReference>
<dbReference type="SUPFAM" id="SSF55797">
    <property type="entry name" value="PR-1-like"/>
    <property type="match status" value="1"/>
</dbReference>
<reference evidence="5" key="1">
    <citation type="submission" date="2016-10" db="EMBL/GenBank/DDBJ databases">
        <authorList>
            <person name="Varghese N."/>
            <person name="Submissions S."/>
        </authorList>
    </citation>
    <scope>NUCLEOTIDE SEQUENCE [LARGE SCALE GENOMIC DNA]</scope>
    <source>
        <strain evidence="5">P18</strain>
    </source>
</reference>
<feature type="domain" description="DUF4214" evidence="3">
    <location>
        <begin position="723"/>
        <end position="787"/>
    </location>
</feature>